<keyword evidence="1" id="KW-0472">Membrane</keyword>
<reference evidence="3" key="1">
    <citation type="submission" date="2017-04" db="EMBL/GenBank/DDBJ databases">
        <authorList>
            <person name="Varghese N."/>
            <person name="Submissions S."/>
        </authorList>
    </citation>
    <scope>NUCLEOTIDE SEQUENCE [LARGE SCALE GENOMIC DNA]</scope>
</reference>
<dbReference type="AlphaFoldDB" id="A0A1Y6EQT0"/>
<dbReference type="Pfam" id="PF04246">
    <property type="entry name" value="RseC_MucC"/>
    <property type="match status" value="1"/>
</dbReference>
<dbReference type="PANTHER" id="PTHR35867:SF1">
    <property type="entry name" value="PROTEIN RSEC"/>
    <property type="match status" value="1"/>
</dbReference>
<dbReference type="EMBL" id="FXWH01000001">
    <property type="protein sequence ID" value="SMQ64629.1"/>
    <property type="molecule type" value="Genomic_DNA"/>
</dbReference>
<accession>A0A1Y6EQT0</accession>
<dbReference type="RefSeq" id="WP_234996263.1">
    <property type="nucleotide sequence ID" value="NZ_FXWH01000001.1"/>
</dbReference>
<gene>
    <name evidence="2" type="ORF">SAMN06297229_1064</name>
</gene>
<evidence type="ECO:0000313" key="3">
    <source>
        <dbReference type="Proteomes" id="UP000194450"/>
    </source>
</evidence>
<keyword evidence="1" id="KW-1133">Transmembrane helix</keyword>
<proteinExistence type="predicted"/>
<feature type="transmembrane region" description="Helical" evidence="1">
    <location>
        <begin position="79"/>
        <end position="99"/>
    </location>
</feature>
<dbReference type="PIRSF" id="PIRSF004923">
    <property type="entry name" value="RseC"/>
    <property type="match status" value="1"/>
</dbReference>
<evidence type="ECO:0000313" key="2">
    <source>
        <dbReference type="EMBL" id="SMQ64629.1"/>
    </source>
</evidence>
<feature type="transmembrane region" description="Helical" evidence="1">
    <location>
        <begin position="105"/>
        <end position="122"/>
    </location>
</feature>
<organism evidence="2 3">
    <name type="scientific">Pseudidiomarina planktonica</name>
    <dbReference type="NCBI Taxonomy" id="1323738"/>
    <lineage>
        <taxon>Bacteria</taxon>
        <taxon>Pseudomonadati</taxon>
        <taxon>Pseudomonadota</taxon>
        <taxon>Gammaproteobacteria</taxon>
        <taxon>Alteromonadales</taxon>
        <taxon>Idiomarinaceae</taxon>
        <taxon>Pseudidiomarina</taxon>
    </lineage>
</organism>
<dbReference type="Proteomes" id="UP000194450">
    <property type="component" value="Unassembled WGS sequence"/>
</dbReference>
<dbReference type="InterPro" id="IPR026268">
    <property type="entry name" value="RseC"/>
</dbReference>
<keyword evidence="1" id="KW-0812">Transmembrane</keyword>
<evidence type="ECO:0000256" key="1">
    <source>
        <dbReference type="SAM" id="Phobius"/>
    </source>
</evidence>
<name>A0A1Y6EQT0_9GAMM</name>
<dbReference type="InterPro" id="IPR007359">
    <property type="entry name" value="SigmaE_reg_RseC_MucC"/>
</dbReference>
<protein>
    <submittedName>
        <fullName evidence="2">Positive regulator of sigma(E), RseC/MucC</fullName>
    </submittedName>
</protein>
<sequence length="142" mass="15653">MIRELAEVVAVDGQRITVSTELKTGCGSCEQQSVCGAGIISKVFSNRQAQFEVISSVTVTPGQQVELLIPEQVITRFSLLMYGLPILSLAVVAALLQSLSTLPEGLIILFSFAAMWLTFRGLRRYLRQRDVKLQQGVDIRLL</sequence>
<dbReference type="PANTHER" id="PTHR35867">
    <property type="entry name" value="PROTEIN RSEC"/>
    <property type="match status" value="1"/>
</dbReference>
<keyword evidence="3" id="KW-1185">Reference proteome</keyword>